<proteinExistence type="predicted"/>
<dbReference type="EMBL" id="BGZK01002409">
    <property type="protein sequence ID" value="GBP93706.1"/>
    <property type="molecule type" value="Genomic_DNA"/>
</dbReference>
<dbReference type="AlphaFoldDB" id="A0A4C1ZZ35"/>
<dbReference type="Proteomes" id="UP000299102">
    <property type="component" value="Unassembled WGS sequence"/>
</dbReference>
<evidence type="ECO:0000313" key="2">
    <source>
        <dbReference type="EMBL" id="GBP93706.1"/>
    </source>
</evidence>
<keyword evidence="3" id="KW-1185">Reference proteome</keyword>
<name>A0A4C1ZZ35_EUMVA</name>
<accession>A0A4C1ZZ35</accession>
<evidence type="ECO:0000256" key="1">
    <source>
        <dbReference type="SAM" id="MobiDB-lite"/>
    </source>
</evidence>
<feature type="region of interest" description="Disordered" evidence="1">
    <location>
        <begin position="85"/>
        <end position="108"/>
    </location>
</feature>
<protein>
    <submittedName>
        <fullName evidence="2">Uncharacterized protein</fullName>
    </submittedName>
</protein>
<sequence length="108" mass="11839">MCTNHKLRVCKRKKVIQRSTGISRELGAKPPKLIYSIEATFPEGRYRILTASLANDADQISVAQTQFQVFAPDPLAEPATIRFARQTSHLPTSRAPRPASPAAPAPTN</sequence>
<gene>
    <name evidence="2" type="ORF">EVAR_62358_1</name>
</gene>
<feature type="compositionally biased region" description="Pro residues" evidence="1">
    <location>
        <begin position="98"/>
        <end position="108"/>
    </location>
</feature>
<reference evidence="2 3" key="1">
    <citation type="journal article" date="2019" name="Commun. Biol.">
        <title>The bagworm genome reveals a unique fibroin gene that provides high tensile strength.</title>
        <authorList>
            <person name="Kono N."/>
            <person name="Nakamura H."/>
            <person name="Ohtoshi R."/>
            <person name="Tomita M."/>
            <person name="Numata K."/>
            <person name="Arakawa K."/>
        </authorList>
    </citation>
    <scope>NUCLEOTIDE SEQUENCE [LARGE SCALE GENOMIC DNA]</scope>
</reference>
<evidence type="ECO:0000313" key="3">
    <source>
        <dbReference type="Proteomes" id="UP000299102"/>
    </source>
</evidence>
<organism evidence="2 3">
    <name type="scientific">Eumeta variegata</name>
    <name type="common">Bagworm moth</name>
    <name type="synonym">Eumeta japonica</name>
    <dbReference type="NCBI Taxonomy" id="151549"/>
    <lineage>
        <taxon>Eukaryota</taxon>
        <taxon>Metazoa</taxon>
        <taxon>Ecdysozoa</taxon>
        <taxon>Arthropoda</taxon>
        <taxon>Hexapoda</taxon>
        <taxon>Insecta</taxon>
        <taxon>Pterygota</taxon>
        <taxon>Neoptera</taxon>
        <taxon>Endopterygota</taxon>
        <taxon>Lepidoptera</taxon>
        <taxon>Glossata</taxon>
        <taxon>Ditrysia</taxon>
        <taxon>Tineoidea</taxon>
        <taxon>Psychidae</taxon>
        <taxon>Oiketicinae</taxon>
        <taxon>Eumeta</taxon>
    </lineage>
</organism>
<comment type="caution">
    <text evidence="2">The sequence shown here is derived from an EMBL/GenBank/DDBJ whole genome shotgun (WGS) entry which is preliminary data.</text>
</comment>